<dbReference type="STRING" id="237682.SAMN05421676_11229"/>
<keyword evidence="2" id="KW-1185">Reference proteome</keyword>
<accession>A0A1I0IFL0</accession>
<dbReference type="RefSeq" id="WP_093136993.1">
    <property type="nucleotide sequence ID" value="NZ_FOHJ01000012.1"/>
</dbReference>
<proteinExistence type="predicted"/>
<protein>
    <submittedName>
        <fullName evidence="1">Uncharacterized protein</fullName>
    </submittedName>
</protein>
<dbReference type="EMBL" id="FOHJ01000012">
    <property type="protein sequence ID" value="SET95058.1"/>
    <property type="molecule type" value="Genomic_DNA"/>
</dbReference>
<name>A0A1I0IFL0_9BACI</name>
<evidence type="ECO:0000313" key="2">
    <source>
        <dbReference type="Proteomes" id="UP000199095"/>
    </source>
</evidence>
<evidence type="ECO:0000313" key="1">
    <source>
        <dbReference type="EMBL" id="SET95058.1"/>
    </source>
</evidence>
<dbReference type="OrthoDB" id="9914154at2"/>
<dbReference type="Proteomes" id="UP000199095">
    <property type="component" value="Unassembled WGS sequence"/>
</dbReference>
<sequence>MKCNIKDCYWNLWHKNGPFNDDLSKQCVSEDLSAHYDEKDDFQMKPNTKECPGYLSYLEFCGVSKTD</sequence>
<reference evidence="2" key="1">
    <citation type="submission" date="2016-10" db="EMBL/GenBank/DDBJ databases">
        <authorList>
            <person name="Varghese N."/>
            <person name="Submissions S."/>
        </authorList>
    </citation>
    <scope>NUCLEOTIDE SEQUENCE [LARGE SCALE GENOMIC DNA]</scope>
    <source>
        <strain evidence="2">CGMCC 1.3566</strain>
    </source>
</reference>
<gene>
    <name evidence="1" type="ORF">SAMN05421676_11229</name>
</gene>
<organism evidence="1 2">
    <name type="scientific">Salinibacillus kushneri</name>
    <dbReference type="NCBI Taxonomy" id="237682"/>
    <lineage>
        <taxon>Bacteria</taxon>
        <taxon>Bacillati</taxon>
        <taxon>Bacillota</taxon>
        <taxon>Bacilli</taxon>
        <taxon>Bacillales</taxon>
        <taxon>Bacillaceae</taxon>
        <taxon>Salinibacillus</taxon>
    </lineage>
</organism>
<dbReference type="AlphaFoldDB" id="A0A1I0IFL0"/>